<evidence type="ECO:0000313" key="2">
    <source>
        <dbReference type="Proteomes" id="UP000566995"/>
    </source>
</evidence>
<name>A0A7W7P5Z2_PSENT</name>
<dbReference type="AlphaFoldDB" id="A0A7W7P5Z2"/>
<gene>
    <name evidence="1" type="ORF">HNP46_007140</name>
</gene>
<evidence type="ECO:0000313" key="1">
    <source>
        <dbReference type="EMBL" id="MBB4868220.1"/>
    </source>
</evidence>
<protein>
    <submittedName>
        <fullName evidence="1">Pilus assembly protein Flp/PilA</fullName>
    </submittedName>
</protein>
<sequence>MERTIDSVKRLYRQFRTFLADQEGATAIEYAVIAGLISIAIVTAASPIGTKVGALMAQVQTALGL</sequence>
<dbReference type="Proteomes" id="UP000566995">
    <property type="component" value="Unassembled WGS sequence"/>
</dbReference>
<dbReference type="Pfam" id="PF04964">
    <property type="entry name" value="Flp_Fap"/>
    <property type="match status" value="1"/>
</dbReference>
<dbReference type="InterPro" id="IPR007047">
    <property type="entry name" value="Flp_Fap"/>
</dbReference>
<dbReference type="RefSeq" id="WP_184598863.1">
    <property type="nucleotide sequence ID" value="NZ_JACHLI010000064.1"/>
</dbReference>
<accession>A0A7W7P5Z2</accession>
<organism evidence="1 2">
    <name type="scientific">Pseudomonas nitroreducens</name>
    <dbReference type="NCBI Taxonomy" id="46680"/>
    <lineage>
        <taxon>Bacteria</taxon>
        <taxon>Pseudomonadati</taxon>
        <taxon>Pseudomonadota</taxon>
        <taxon>Gammaproteobacteria</taxon>
        <taxon>Pseudomonadales</taxon>
        <taxon>Pseudomonadaceae</taxon>
        <taxon>Pseudomonas</taxon>
    </lineage>
</organism>
<dbReference type="EMBL" id="JACHLI010000064">
    <property type="protein sequence ID" value="MBB4868220.1"/>
    <property type="molecule type" value="Genomic_DNA"/>
</dbReference>
<proteinExistence type="predicted"/>
<comment type="caution">
    <text evidence="1">The sequence shown here is derived from an EMBL/GenBank/DDBJ whole genome shotgun (WGS) entry which is preliminary data.</text>
</comment>
<reference evidence="1 2" key="1">
    <citation type="submission" date="2020-08" db="EMBL/GenBank/DDBJ databases">
        <title>Functional genomics of gut bacteria from endangered species of beetles.</title>
        <authorList>
            <person name="Carlos-Shanley C."/>
        </authorList>
    </citation>
    <scope>NUCLEOTIDE SEQUENCE [LARGE SCALE GENOMIC DNA]</scope>
    <source>
        <strain evidence="1 2">S00179</strain>
    </source>
</reference>